<accession>A0A8X6UQC8</accession>
<reference evidence="1" key="1">
    <citation type="submission" date="2020-08" db="EMBL/GenBank/DDBJ databases">
        <title>Multicomponent nature underlies the extraordinary mechanical properties of spider dragline silk.</title>
        <authorList>
            <person name="Kono N."/>
            <person name="Nakamura H."/>
            <person name="Mori M."/>
            <person name="Yoshida Y."/>
            <person name="Ohtoshi R."/>
            <person name="Malay A.D."/>
            <person name="Moran D.A.P."/>
            <person name="Tomita M."/>
            <person name="Numata K."/>
            <person name="Arakawa K."/>
        </authorList>
    </citation>
    <scope>NUCLEOTIDE SEQUENCE</scope>
</reference>
<evidence type="ECO:0000313" key="2">
    <source>
        <dbReference type="Proteomes" id="UP000887013"/>
    </source>
</evidence>
<protein>
    <submittedName>
        <fullName evidence="1">Uncharacterized protein</fullName>
    </submittedName>
</protein>
<gene>
    <name evidence="1" type="ORF">NPIL_426901</name>
</gene>
<proteinExistence type="predicted"/>
<evidence type="ECO:0000313" key="1">
    <source>
        <dbReference type="EMBL" id="GFU48279.1"/>
    </source>
</evidence>
<organism evidence="1 2">
    <name type="scientific">Nephila pilipes</name>
    <name type="common">Giant wood spider</name>
    <name type="synonym">Nephila maculata</name>
    <dbReference type="NCBI Taxonomy" id="299642"/>
    <lineage>
        <taxon>Eukaryota</taxon>
        <taxon>Metazoa</taxon>
        <taxon>Ecdysozoa</taxon>
        <taxon>Arthropoda</taxon>
        <taxon>Chelicerata</taxon>
        <taxon>Arachnida</taxon>
        <taxon>Araneae</taxon>
        <taxon>Araneomorphae</taxon>
        <taxon>Entelegynae</taxon>
        <taxon>Araneoidea</taxon>
        <taxon>Nephilidae</taxon>
        <taxon>Nephila</taxon>
    </lineage>
</organism>
<dbReference type="EMBL" id="BMAW01086658">
    <property type="protein sequence ID" value="GFU48279.1"/>
    <property type="molecule type" value="Genomic_DNA"/>
</dbReference>
<sequence length="85" mass="9239">MSKIGNLSNDELRILSSQLSQIVYRAPLAGKPPCNPFAVGIFRRKLLAKPYHFASPCAFCRPAHAPFSRLAKTAGPPTAKLFSTP</sequence>
<comment type="caution">
    <text evidence="1">The sequence shown here is derived from an EMBL/GenBank/DDBJ whole genome shotgun (WGS) entry which is preliminary data.</text>
</comment>
<dbReference type="Proteomes" id="UP000887013">
    <property type="component" value="Unassembled WGS sequence"/>
</dbReference>
<dbReference type="AlphaFoldDB" id="A0A8X6UQC8"/>
<name>A0A8X6UQC8_NEPPI</name>
<keyword evidence="2" id="KW-1185">Reference proteome</keyword>